<keyword evidence="3" id="KW-1185">Reference proteome</keyword>
<comment type="caution">
    <text evidence="2">The sequence shown here is derived from an EMBL/GenBank/DDBJ whole genome shotgun (WGS) entry which is preliminary data.</text>
</comment>
<evidence type="ECO:0000313" key="3">
    <source>
        <dbReference type="Proteomes" id="UP001420932"/>
    </source>
</evidence>
<dbReference type="AlphaFoldDB" id="A0AAP0L0L4"/>
<dbReference type="EMBL" id="JBBNAF010000003">
    <property type="protein sequence ID" value="KAK9161327.1"/>
    <property type="molecule type" value="Genomic_DNA"/>
</dbReference>
<protein>
    <submittedName>
        <fullName evidence="2">Uncharacterized protein</fullName>
    </submittedName>
</protein>
<feature type="compositionally biased region" description="Acidic residues" evidence="1">
    <location>
        <begin position="1"/>
        <end position="23"/>
    </location>
</feature>
<organism evidence="2 3">
    <name type="scientific">Stephania yunnanensis</name>
    <dbReference type="NCBI Taxonomy" id="152371"/>
    <lineage>
        <taxon>Eukaryota</taxon>
        <taxon>Viridiplantae</taxon>
        <taxon>Streptophyta</taxon>
        <taxon>Embryophyta</taxon>
        <taxon>Tracheophyta</taxon>
        <taxon>Spermatophyta</taxon>
        <taxon>Magnoliopsida</taxon>
        <taxon>Ranunculales</taxon>
        <taxon>Menispermaceae</taxon>
        <taxon>Menispermoideae</taxon>
        <taxon>Cissampelideae</taxon>
        <taxon>Stephania</taxon>
    </lineage>
</organism>
<evidence type="ECO:0000313" key="2">
    <source>
        <dbReference type="EMBL" id="KAK9161327.1"/>
    </source>
</evidence>
<reference evidence="2 3" key="1">
    <citation type="submission" date="2024-01" db="EMBL/GenBank/DDBJ databases">
        <title>Genome assemblies of Stephania.</title>
        <authorList>
            <person name="Yang L."/>
        </authorList>
    </citation>
    <scope>NUCLEOTIDE SEQUENCE [LARGE SCALE GENOMIC DNA]</scope>
    <source>
        <strain evidence="2">YNDBR</strain>
        <tissue evidence="2">Leaf</tissue>
    </source>
</reference>
<evidence type="ECO:0000256" key="1">
    <source>
        <dbReference type="SAM" id="MobiDB-lite"/>
    </source>
</evidence>
<sequence>MSDVDEEDDERDNSEFSSNDEDGGGYAPSSAGGARRGDGARSSRPNSTPNEPVELLRRDFQAMQTHILQVMQDHTLTQDQLQRGPRSRLNRMEHALMDRLGISFAPAPPRDVPANDSETDDDHDD</sequence>
<accession>A0AAP0L0L4</accession>
<feature type="region of interest" description="Disordered" evidence="1">
    <location>
        <begin position="1"/>
        <end position="58"/>
    </location>
</feature>
<name>A0AAP0L0L4_9MAGN</name>
<feature type="region of interest" description="Disordered" evidence="1">
    <location>
        <begin position="102"/>
        <end position="125"/>
    </location>
</feature>
<dbReference type="Proteomes" id="UP001420932">
    <property type="component" value="Unassembled WGS sequence"/>
</dbReference>
<gene>
    <name evidence="2" type="ORF">Syun_007668</name>
</gene>
<proteinExistence type="predicted"/>